<comment type="pathway">
    <text evidence="4 9">Aromatic compound metabolism; phenylacetate degradation.</text>
</comment>
<evidence type="ECO:0000256" key="2">
    <source>
        <dbReference type="ARBA" id="ARBA00022598"/>
    </source>
</evidence>
<evidence type="ECO:0000313" key="12">
    <source>
        <dbReference type="EMBL" id="RMI38123.1"/>
    </source>
</evidence>
<dbReference type="Gene3D" id="3.30.300.30">
    <property type="match status" value="1"/>
</dbReference>
<dbReference type="PANTHER" id="PTHR43845">
    <property type="entry name" value="BLR5969 PROTEIN"/>
    <property type="match status" value="1"/>
</dbReference>
<evidence type="ECO:0000256" key="4">
    <source>
        <dbReference type="ARBA" id="ARBA00060591"/>
    </source>
</evidence>
<organism evidence="12 13">
    <name type="scientific">Actinomadura harenae</name>
    <dbReference type="NCBI Taxonomy" id="2483351"/>
    <lineage>
        <taxon>Bacteria</taxon>
        <taxon>Bacillati</taxon>
        <taxon>Actinomycetota</taxon>
        <taxon>Actinomycetes</taxon>
        <taxon>Streptosporangiales</taxon>
        <taxon>Thermomonosporaceae</taxon>
        <taxon>Actinomadura</taxon>
    </lineage>
</organism>
<keyword evidence="3 9" id="KW-0547">Nucleotide-binding</keyword>
<evidence type="ECO:0000259" key="11">
    <source>
        <dbReference type="Pfam" id="PF14535"/>
    </source>
</evidence>
<dbReference type="GO" id="GO:0000166">
    <property type="term" value="F:nucleotide binding"/>
    <property type="evidence" value="ECO:0007669"/>
    <property type="project" value="UniProtKB-KW"/>
</dbReference>
<dbReference type="SUPFAM" id="SSF56801">
    <property type="entry name" value="Acetyl-CoA synthetase-like"/>
    <property type="match status" value="1"/>
</dbReference>
<dbReference type="AlphaFoldDB" id="A0A3M2LNK4"/>
<accession>A0A3M2LNK4</accession>
<dbReference type="FunFam" id="3.40.50.12780:FF:000016">
    <property type="entry name" value="Phenylacetate-coenzyme A ligase"/>
    <property type="match status" value="1"/>
</dbReference>
<sequence length="436" mass="46134">MSVDERAALQRHRLWGMIDRLLAADGPQGRWLREAGIDGGADVHLTDLPRLPFTTKQQLWDAYPLGMVAVPRDQVAAVHGSSGTKGRPTLVAYTRADLDLWASMCARALACAGAGTGSVVHNAYGYGLFTGGMGLHQGAVKFGATVVPASAGMTERQVRMIGDLRPDILTCTPSYALRLAEVADQTGADLSSLKVGIFGAEPWSEGLRTAIQAALPLRALDIYGLSEIIGPGVATECLEQNGLHVNEDHFIVEAVDPATGEPVPDGTPGELVFTTPTKQALPLVRYRTGDVASLARGDCDCGRTLVRMSKVMGRADDMLVVRGVNVYPSEIERVLLGSGLVAPHYQIVVDRREEAAVRLVVACEAITPGDAADPSAELVRLLREGLGLHADVAVLPAGDVPRTEVGKAVRVVRWTEGEPPLPGLADPSDQDLPGSG</sequence>
<comment type="caution">
    <text evidence="12">The sequence shown here is derived from an EMBL/GenBank/DDBJ whole genome shotgun (WGS) entry which is preliminary data.</text>
</comment>
<dbReference type="InterPro" id="IPR028154">
    <property type="entry name" value="AMP-dep_Lig_C"/>
</dbReference>
<dbReference type="Gene3D" id="3.40.50.12780">
    <property type="entry name" value="N-terminal domain of ligase-like"/>
    <property type="match status" value="1"/>
</dbReference>
<name>A0A3M2LNK4_9ACTN</name>
<evidence type="ECO:0000256" key="9">
    <source>
        <dbReference type="PIRNR" id="PIRNR006444"/>
    </source>
</evidence>
<comment type="similarity">
    <text evidence="5 9">Belongs to the phenylacetyl-CoA ligase family.</text>
</comment>
<dbReference type="EMBL" id="RFFG01000092">
    <property type="protein sequence ID" value="RMI38123.1"/>
    <property type="molecule type" value="Genomic_DNA"/>
</dbReference>
<comment type="catalytic activity">
    <reaction evidence="9">
        <text>2-phenylacetate + ATP + CoA = phenylacetyl-CoA + AMP + diphosphate</text>
        <dbReference type="Rhea" id="RHEA:20956"/>
        <dbReference type="ChEBI" id="CHEBI:18401"/>
        <dbReference type="ChEBI" id="CHEBI:30616"/>
        <dbReference type="ChEBI" id="CHEBI:33019"/>
        <dbReference type="ChEBI" id="CHEBI:57287"/>
        <dbReference type="ChEBI" id="CHEBI:57390"/>
        <dbReference type="ChEBI" id="CHEBI:456215"/>
        <dbReference type="EC" id="6.2.1.30"/>
    </reaction>
</comment>
<feature type="domain" description="AMP-dependent ligase C-terminal" evidence="11">
    <location>
        <begin position="323"/>
        <end position="412"/>
    </location>
</feature>
<evidence type="ECO:0000256" key="6">
    <source>
        <dbReference type="ARBA" id="ARBA00066629"/>
    </source>
</evidence>
<evidence type="ECO:0000256" key="3">
    <source>
        <dbReference type="ARBA" id="ARBA00022741"/>
    </source>
</evidence>
<dbReference type="EC" id="6.2.1.30" evidence="6 9"/>
<dbReference type="Pfam" id="PF00501">
    <property type="entry name" value="AMP-binding"/>
    <property type="match status" value="1"/>
</dbReference>
<dbReference type="GO" id="GO:0010124">
    <property type="term" value="P:phenylacetate catabolic process"/>
    <property type="evidence" value="ECO:0007669"/>
    <property type="project" value="UniProtKB-UniRule"/>
</dbReference>
<evidence type="ECO:0000256" key="5">
    <source>
        <dbReference type="ARBA" id="ARBA00061566"/>
    </source>
</evidence>
<evidence type="ECO:0000256" key="7">
    <source>
        <dbReference type="ARBA" id="ARBA00068695"/>
    </source>
</evidence>
<comment type="subunit">
    <text evidence="1">Monomer.</text>
</comment>
<dbReference type="Pfam" id="PF14535">
    <property type="entry name" value="AMP-binding_C_2"/>
    <property type="match status" value="1"/>
</dbReference>
<keyword evidence="13" id="KW-1185">Reference proteome</keyword>
<dbReference type="GO" id="GO:0047475">
    <property type="term" value="F:phenylacetate-CoA ligase activity"/>
    <property type="evidence" value="ECO:0007669"/>
    <property type="project" value="UniProtKB-EC"/>
</dbReference>
<gene>
    <name evidence="12" type="ORF">EBO15_33880</name>
</gene>
<dbReference type="PANTHER" id="PTHR43845:SF1">
    <property type="entry name" value="BLR5969 PROTEIN"/>
    <property type="match status" value="1"/>
</dbReference>
<dbReference type="UniPathway" id="UPA00930"/>
<evidence type="ECO:0000259" key="10">
    <source>
        <dbReference type="Pfam" id="PF00501"/>
    </source>
</evidence>
<comment type="function">
    <text evidence="9">Catalyzes the activation of phenylacetic acid (PA) to phenylacetyl-CoA (PA-CoA).</text>
</comment>
<evidence type="ECO:0000256" key="1">
    <source>
        <dbReference type="ARBA" id="ARBA00011245"/>
    </source>
</evidence>
<reference evidence="12 13" key="1">
    <citation type="submission" date="2018-10" db="EMBL/GenBank/DDBJ databases">
        <title>Isolation from soil.</title>
        <authorList>
            <person name="Hu J."/>
        </authorList>
    </citation>
    <scope>NUCLEOTIDE SEQUENCE [LARGE SCALE GENOMIC DNA]</scope>
    <source>
        <strain evidence="12 13">NEAU-Ht49</strain>
    </source>
</reference>
<dbReference type="Proteomes" id="UP000282674">
    <property type="component" value="Unassembled WGS sequence"/>
</dbReference>
<proteinExistence type="inferred from homology"/>
<dbReference type="OrthoDB" id="580775at2"/>
<dbReference type="PIRSF" id="PIRSF006444">
    <property type="entry name" value="PaaK"/>
    <property type="match status" value="1"/>
</dbReference>
<protein>
    <recommendedName>
        <fullName evidence="7 9">Phenylacetate-coenzyme A ligase</fullName>
        <ecNumber evidence="6 9">6.2.1.30</ecNumber>
    </recommendedName>
    <alternativeName>
        <fullName evidence="8 9">Phenylacetyl-CoA ligase</fullName>
    </alternativeName>
</protein>
<dbReference type="InterPro" id="IPR045851">
    <property type="entry name" value="AMP-bd_C_sf"/>
</dbReference>
<dbReference type="InterPro" id="IPR042099">
    <property type="entry name" value="ANL_N_sf"/>
</dbReference>
<evidence type="ECO:0000256" key="8">
    <source>
        <dbReference type="ARBA" id="ARBA00075111"/>
    </source>
</evidence>
<keyword evidence="2 9" id="KW-0436">Ligase</keyword>
<dbReference type="InterPro" id="IPR000873">
    <property type="entry name" value="AMP-dep_synth/lig_dom"/>
</dbReference>
<dbReference type="CDD" id="cd05913">
    <property type="entry name" value="PaaK"/>
    <property type="match status" value="1"/>
</dbReference>
<evidence type="ECO:0000313" key="13">
    <source>
        <dbReference type="Proteomes" id="UP000282674"/>
    </source>
</evidence>
<dbReference type="InterPro" id="IPR011880">
    <property type="entry name" value="PA_CoA_ligase"/>
</dbReference>
<feature type="domain" description="AMP-dependent synthetase/ligase" evidence="10">
    <location>
        <begin position="67"/>
        <end position="276"/>
    </location>
</feature>